<organism evidence="8 9">
    <name type="scientific">Actinopolyspora xinjiangensis</name>
    <dbReference type="NCBI Taxonomy" id="405564"/>
    <lineage>
        <taxon>Bacteria</taxon>
        <taxon>Bacillati</taxon>
        <taxon>Actinomycetota</taxon>
        <taxon>Actinomycetes</taxon>
        <taxon>Actinopolysporales</taxon>
        <taxon>Actinopolysporaceae</taxon>
        <taxon>Actinopolyspora</taxon>
    </lineage>
</organism>
<dbReference type="SUPFAM" id="SSF46767">
    <property type="entry name" value="Methylated DNA-protein cysteine methyltransferase, C-terminal domain"/>
    <property type="match status" value="1"/>
</dbReference>
<dbReference type="InterPro" id="IPR001497">
    <property type="entry name" value="MethylDNA_cys_MeTrfase_AS"/>
</dbReference>
<evidence type="ECO:0000313" key="9">
    <source>
        <dbReference type="Proteomes" id="UP000199497"/>
    </source>
</evidence>
<proteinExistence type="predicted"/>
<gene>
    <name evidence="8" type="ORF">SAMN04487905_102358</name>
</gene>
<evidence type="ECO:0000256" key="1">
    <source>
        <dbReference type="ARBA" id="ARBA00001286"/>
    </source>
</evidence>
<dbReference type="OrthoDB" id="9802228at2"/>
<keyword evidence="5" id="KW-0234">DNA repair</keyword>
<evidence type="ECO:0000259" key="7">
    <source>
        <dbReference type="Pfam" id="PF01035"/>
    </source>
</evidence>
<dbReference type="InterPro" id="IPR014048">
    <property type="entry name" value="MethylDNA_cys_MeTrfase_DNA-bd"/>
</dbReference>
<evidence type="ECO:0000256" key="5">
    <source>
        <dbReference type="ARBA" id="ARBA00023204"/>
    </source>
</evidence>
<evidence type="ECO:0000313" key="8">
    <source>
        <dbReference type="EMBL" id="SDP19833.1"/>
    </source>
</evidence>
<dbReference type="NCBIfam" id="TIGR00589">
    <property type="entry name" value="ogt"/>
    <property type="match status" value="1"/>
</dbReference>
<dbReference type="InterPro" id="IPR036388">
    <property type="entry name" value="WH-like_DNA-bd_sf"/>
</dbReference>
<dbReference type="Proteomes" id="UP000199497">
    <property type="component" value="Unassembled WGS sequence"/>
</dbReference>
<comment type="catalytic activity">
    <reaction evidence="6">
        <text>a 6-O-methyl-2'-deoxyguanosine in DNA + L-cysteinyl-[protein] = S-methyl-L-cysteinyl-[protein] + a 2'-deoxyguanosine in DNA</text>
        <dbReference type="Rhea" id="RHEA:24000"/>
        <dbReference type="Rhea" id="RHEA-COMP:10131"/>
        <dbReference type="Rhea" id="RHEA-COMP:10132"/>
        <dbReference type="Rhea" id="RHEA-COMP:11367"/>
        <dbReference type="Rhea" id="RHEA-COMP:11368"/>
        <dbReference type="ChEBI" id="CHEBI:29950"/>
        <dbReference type="ChEBI" id="CHEBI:82612"/>
        <dbReference type="ChEBI" id="CHEBI:85445"/>
        <dbReference type="ChEBI" id="CHEBI:85448"/>
        <dbReference type="EC" id="2.1.1.63"/>
    </reaction>
</comment>
<protein>
    <submittedName>
        <fullName evidence="8">Methylated-DNA-[protein]-cysteine S-methyltransferase</fullName>
    </submittedName>
</protein>
<dbReference type="CDD" id="cd06445">
    <property type="entry name" value="ATase"/>
    <property type="match status" value="1"/>
</dbReference>
<dbReference type="PANTHER" id="PTHR10815">
    <property type="entry name" value="METHYLATED-DNA--PROTEIN-CYSTEINE METHYLTRANSFERASE"/>
    <property type="match status" value="1"/>
</dbReference>
<reference evidence="9" key="1">
    <citation type="submission" date="2016-10" db="EMBL/GenBank/DDBJ databases">
        <authorList>
            <person name="Varghese N."/>
            <person name="Submissions S."/>
        </authorList>
    </citation>
    <scope>NUCLEOTIDE SEQUENCE [LARGE SCALE GENOMIC DNA]</scope>
    <source>
        <strain evidence="9">DSM 46732</strain>
    </source>
</reference>
<dbReference type="STRING" id="405564.SAMN04487905_102358"/>
<accession>A0A1H0QR72</accession>
<dbReference type="GO" id="GO:0003908">
    <property type="term" value="F:methylated-DNA-[protein]-cysteine S-methyltransferase activity"/>
    <property type="evidence" value="ECO:0007669"/>
    <property type="project" value="UniProtKB-EC"/>
</dbReference>
<evidence type="ECO:0000256" key="3">
    <source>
        <dbReference type="ARBA" id="ARBA00022679"/>
    </source>
</evidence>
<evidence type="ECO:0000256" key="4">
    <source>
        <dbReference type="ARBA" id="ARBA00022763"/>
    </source>
</evidence>
<keyword evidence="9" id="KW-1185">Reference proteome</keyword>
<dbReference type="PROSITE" id="PS00374">
    <property type="entry name" value="MGMT"/>
    <property type="match status" value="1"/>
</dbReference>
<dbReference type="Gene3D" id="1.10.10.10">
    <property type="entry name" value="Winged helix-like DNA-binding domain superfamily/Winged helix DNA-binding domain"/>
    <property type="match status" value="1"/>
</dbReference>
<comment type="catalytic activity">
    <reaction evidence="1">
        <text>a 4-O-methyl-thymidine in DNA + L-cysteinyl-[protein] = a thymidine in DNA + S-methyl-L-cysteinyl-[protein]</text>
        <dbReference type="Rhea" id="RHEA:53428"/>
        <dbReference type="Rhea" id="RHEA-COMP:10131"/>
        <dbReference type="Rhea" id="RHEA-COMP:10132"/>
        <dbReference type="Rhea" id="RHEA-COMP:13555"/>
        <dbReference type="Rhea" id="RHEA-COMP:13556"/>
        <dbReference type="ChEBI" id="CHEBI:29950"/>
        <dbReference type="ChEBI" id="CHEBI:82612"/>
        <dbReference type="ChEBI" id="CHEBI:137386"/>
        <dbReference type="ChEBI" id="CHEBI:137387"/>
        <dbReference type="EC" id="2.1.1.63"/>
    </reaction>
</comment>
<dbReference type="RefSeq" id="WP_092598109.1">
    <property type="nucleotide sequence ID" value="NZ_FNJR01000002.1"/>
</dbReference>
<evidence type="ECO:0000256" key="6">
    <source>
        <dbReference type="ARBA" id="ARBA00049348"/>
    </source>
</evidence>
<sequence>MTAKWSTIDTIFGPFTVVVDSQGAVLASGWTAAADELLALIAESLRPHEIRKAADLGEVSRAVHRYHDGELDATAEVPVAQRSGPFREHAWRVLREIPAGKTVSYRDYAALIGRPEAVRAAATACSHNAAGLFVPCHRVLRGDGSLGGFRWGLELKRQLLDHEGGQR</sequence>
<dbReference type="AlphaFoldDB" id="A0A1H0QR72"/>
<name>A0A1H0QR72_9ACTN</name>
<dbReference type="GO" id="GO:0006281">
    <property type="term" value="P:DNA repair"/>
    <property type="evidence" value="ECO:0007669"/>
    <property type="project" value="UniProtKB-KW"/>
</dbReference>
<dbReference type="InterPro" id="IPR036217">
    <property type="entry name" value="MethylDNA_cys_MeTrfase_DNAb"/>
</dbReference>
<dbReference type="PANTHER" id="PTHR10815:SF13">
    <property type="entry name" value="METHYLATED-DNA--PROTEIN-CYSTEINE METHYLTRANSFERASE"/>
    <property type="match status" value="1"/>
</dbReference>
<dbReference type="Pfam" id="PF01035">
    <property type="entry name" value="DNA_binding_1"/>
    <property type="match status" value="1"/>
</dbReference>
<evidence type="ECO:0000256" key="2">
    <source>
        <dbReference type="ARBA" id="ARBA00022603"/>
    </source>
</evidence>
<keyword evidence="4" id="KW-0227">DNA damage</keyword>
<feature type="domain" description="Methylated-DNA-[protein]-cysteine S-methyltransferase DNA binding" evidence="7">
    <location>
        <begin position="85"/>
        <end position="164"/>
    </location>
</feature>
<keyword evidence="2 8" id="KW-0489">Methyltransferase</keyword>
<dbReference type="GO" id="GO:0032259">
    <property type="term" value="P:methylation"/>
    <property type="evidence" value="ECO:0007669"/>
    <property type="project" value="UniProtKB-KW"/>
</dbReference>
<keyword evidence="3 8" id="KW-0808">Transferase</keyword>
<dbReference type="EMBL" id="FNJR01000002">
    <property type="protein sequence ID" value="SDP19833.1"/>
    <property type="molecule type" value="Genomic_DNA"/>
</dbReference>